<dbReference type="GO" id="GO:0008233">
    <property type="term" value="F:peptidase activity"/>
    <property type="evidence" value="ECO:0007669"/>
    <property type="project" value="UniProtKB-KW"/>
</dbReference>
<dbReference type="AlphaFoldDB" id="A0A1H4N4U7"/>
<dbReference type="Gene3D" id="3.30.830.10">
    <property type="entry name" value="Metalloenzyme, LuxS/M16 peptidase-like"/>
    <property type="match status" value="4"/>
</dbReference>
<dbReference type="InterPro" id="IPR011249">
    <property type="entry name" value="Metalloenz_LuxS/M16"/>
</dbReference>
<protein>
    <submittedName>
        <fullName evidence="5">Zinc protease</fullName>
    </submittedName>
</protein>
<dbReference type="EMBL" id="FNSD01000001">
    <property type="protein sequence ID" value="SEB90044.1"/>
    <property type="molecule type" value="Genomic_DNA"/>
</dbReference>
<dbReference type="Pfam" id="PF05193">
    <property type="entry name" value="Peptidase_M16_C"/>
    <property type="match status" value="2"/>
</dbReference>
<dbReference type="InterPro" id="IPR050361">
    <property type="entry name" value="MPP/UQCRC_Complex"/>
</dbReference>
<dbReference type="Pfam" id="PF00675">
    <property type="entry name" value="Peptidase_M16"/>
    <property type="match status" value="1"/>
</dbReference>
<evidence type="ECO:0000256" key="2">
    <source>
        <dbReference type="SAM" id="SignalP"/>
    </source>
</evidence>
<keyword evidence="5" id="KW-0645">Protease</keyword>
<dbReference type="InterPro" id="IPR007863">
    <property type="entry name" value="Peptidase_M16_C"/>
</dbReference>
<sequence length="897" mass="95362">MLRSLASAAVVASLVFTAPYAVAQKPSPVRGSAAADANVTRETLPNGLKVVVVRNTLAPVATVELNILAGGNETPVGFPGTAHALEHMAFRGCTGMTADQTAAIYARLGGDNNADTQGNVTQFYATVPSTDVEVALRAEAACMQGIDNSDAEWNQERGAIEQEVQRDLSSPTYKLITRLNEGMFAGTPYAHDALGSKPSFDKTTGADLRKFYDQWYSPANSILVIVGDVDPAATLAQVRQHFGSIAKRPVPARPAIKLGPVKNDTFTLDSNLPYTLAVIGYRLPGTESKDYAASQVLADVLSSQRGDIYAMVPAGKALGAQFGMAGSYAKASLGFGLVAVPSEGDAAPALNELRGIIENYAHKGIPADLVEASKRSELTDAAFRRNSIPGLATAWSQSLAAEGRTSPDEDSEAIKKVTVADVNRVAKQYLLGVNTITATLKPVPSGAAVAAEGFGGGEKLTASPTKAVELPEWAAKPLEALRLPRPATLPSDETLPNGLRLIVRTDRTSPTVTLTGSVQHNEDLDTPKGKEGVADVLEELYGYGSTTLDRVAFQKALDDIGATEGSGLTFSLKVLKDHFARGIELLADNQLHPGLPADAFPVVQKQTADLTAGQLKSPAYRTHRALSEALLPKDDPSLRDQTPATIMGLTLDDVKAYRAAAFRPDLTTIVIVGDITPAEARAQIEKAFAGWTSSGPKPAVDLPPVPPNKATAANVGDPQAVQDSVTLSEELQINRFSPDYYPMQLGTYVLGGGFYASRLYHDLRQVAGYVYTVDVNLRATKTRSTYTVDYGSEPANVSKARQLVERDLNSMRTDNVTPAELALAKSLLLRGLQLQESSEEAVAGALLARAQLGLPLNEQDNAAKTYLRLTADDVKAAFNRQLRVDDLVQVVRGPAPQ</sequence>
<feature type="domain" description="Peptidase M16 C-terminal" evidence="4">
    <location>
        <begin position="204"/>
        <end position="375"/>
    </location>
</feature>
<organism evidence="5 6">
    <name type="scientific">Terriglobus roseus</name>
    <dbReference type="NCBI Taxonomy" id="392734"/>
    <lineage>
        <taxon>Bacteria</taxon>
        <taxon>Pseudomonadati</taxon>
        <taxon>Acidobacteriota</taxon>
        <taxon>Terriglobia</taxon>
        <taxon>Terriglobales</taxon>
        <taxon>Acidobacteriaceae</taxon>
        <taxon>Terriglobus</taxon>
    </lineage>
</organism>
<comment type="similarity">
    <text evidence="1">Belongs to the peptidase M16 family.</text>
</comment>
<evidence type="ECO:0000259" key="3">
    <source>
        <dbReference type="Pfam" id="PF00675"/>
    </source>
</evidence>
<dbReference type="OrthoDB" id="9811314at2"/>
<evidence type="ECO:0000256" key="1">
    <source>
        <dbReference type="ARBA" id="ARBA00007261"/>
    </source>
</evidence>
<evidence type="ECO:0000259" key="4">
    <source>
        <dbReference type="Pfam" id="PF05193"/>
    </source>
</evidence>
<dbReference type="InterPro" id="IPR011765">
    <property type="entry name" value="Pept_M16_N"/>
</dbReference>
<dbReference type="SUPFAM" id="SSF63411">
    <property type="entry name" value="LuxS/MPP-like metallohydrolase"/>
    <property type="match status" value="4"/>
</dbReference>
<accession>A0A1H4N4U7</accession>
<name>A0A1H4N4U7_9BACT</name>
<keyword evidence="5" id="KW-0378">Hydrolase</keyword>
<reference evidence="5 6" key="1">
    <citation type="submission" date="2016-10" db="EMBL/GenBank/DDBJ databases">
        <authorList>
            <person name="de Groot N.N."/>
        </authorList>
    </citation>
    <scope>NUCLEOTIDE SEQUENCE [LARGE SCALE GENOMIC DNA]</scope>
    <source>
        <strain evidence="5 6">AB35.6</strain>
    </source>
</reference>
<feature type="signal peptide" evidence="2">
    <location>
        <begin position="1"/>
        <end position="23"/>
    </location>
</feature>
<feature type="domain" description="Peptidase M16 C-terminal" evidence="4">
    <location>
        <begin position="649"/>
        <end position="827"/>
    </location>
</feature>
<gene>
    <name evidence="5" type="ORF">SAMN05443244_2133</name>
</gene>
<dbReference type="GO" id="GO:0006508">
    <property type="term" value="P:proteolysis"/>
    <property type="evidence" value="ECO:0007669"/>
    <property type="project" value="UniProtKB-KW"/>
</dbReference>
<feature type="domain" description="Peptidase M16 N-terminal" evidence="3">
    <location>
        <begin position="50"/>
        <end position="192"/>
    </location>
</feature>
<proteinExistence type="inferred from homology"/>
<dbReference type="GO" id="GO:0046872">
    <property type="term" value="F:metal ion binding"/>
    <property type="evidence" value="ECO:0007669"/>
    <property type="project" value="InterPro"/>
</dbReference>
<evidence type="ECO:0000313" key="5">
    <source>
        <dbReference type="EMBL" id="SEB90044.1"/>
    </source>
</evidence>
<dbReference type="RefSeq" id="WP_083350464.1">
    <property type="nucleotide sequence ID" value="NZ_FNSD01000001.1"/>
</dbReference>
<dbReference type="Proteomes" id="UP000182409">
    <property type="component" value="Unassembled WGS sequence"/>
</dbReference>
<evidence type="ECO:0000313" key="6">
    <source>
        <dbReference type="Proteomes" id="UP000182409"/>
    </source>
</evidence>
<dbReference type="PANTHER" id="PTHR11851:SF49">
    <property type="entry name" value="MITOCHONDRIAL-PROCESSING PEPTIDASE SUBUNIT ALPHA"/>
    <property type="match status" value="1"/>
</dbReference>
<dbReference type="PANTHER" id="PTHR11851">
    <property type="entry name" value="METALLOPROTEASE"/>
    <property type="match status" value="1"/>
</dbReference>
<feature type="chain" id="PRO_5010289132" evidence="2">
    <location>
        <begin position="24"/>
        <end position="897"/>
    </location>
</feature>
<keyword evidence="2" id="KW-0732">Signal</keyword>